<dbReference type="EMBL" id="JAAAUY010000859">
    <property type="protein sequence ID" value="KAF9325872.1"/>
    <property type="molecule type" value="Genomic_DNA"/>
</dbReference>
<dbReference type="AlphaFoldDB" id="A0A9P5VIL8"/>
<dbReference type="Proteomes" id="UP000696485">
    <property type="component" value="Unassembled WGS sequence"/>
</dbReference>
<organism evidence="2 3">
    <name type="scientific">Podila minutissima</name>
    <dbReference type="NCBI Taxonomy" id="64525"/>
    <lineage>
        <taxon>Eukaryota</taxon>
        <taxon>Fungi</taxon>
        <taxon>Fungi incertae sedis</taxon>
        <taxon>Mucoromycota</taxon>
        <taxon>Mortierellomycotina</taxon>
        <taxon>Mortierellomycetes</taxon>
        <taxon>Mortierellales</taxon>
        <taxon>Mortierellaceae</taxon>
        <taxon>Podila</taxon>
    </lineage>
</organism>
<evidence type="ECO:0000313" key="3">
    <source>
        <dbReference type="Proteomes" id="UP000696485"/>
    </source>
</evidence>
<proteinExistence type="predicted"/>
<keyword evidence="1" id="KW-1133">Transmembrane helix</keyword>
<sequence length="141" mass="15498">MLVRRAVSMIVIRVGRSGSEVESSIRSWRTFALALKIVFALYLGTAMVRIAIVVLWHNIRTIHAVHPIKGGEGDNNNPKDLLRCGKWGDPEKGLCHVDGATVAVDLVVGLLAISEAFLSFVDRRDRRARSKAKSVEAGTKH</sequence>
<comment type="caution">
    <text evidence="2">The sequence shown here is derived from an EMBL/GenBank/DDBJ whole genome shotgun (WGS) entry which is preliminary data.</text>
</comment>
<keyword evidence="1" id="KW-0812">Transmembrane</keyword>
<name>A0A9P5VIL8_9FUNG</name>
<accession>A0A9P5VIL8</accession>
<gene>
    <name evidence="2" type="ORF">BG006_010653</name>
</gene>
<keyword evidence="3" id="KW-1185">Reference proteome</keyword>
<protein>
    <submittedName>
        <fullName evidence="2">Uncharacterized protein</fullName>
    </submittedName>
</protein>
<feature type="transmembrane region" description="Helical" evidence="1">
    <location>
        <begin position="100"/>
        <end position="121"/>
    </location>
</feature>
<evidence type="ECO:0000313" key="2">
    <source>
        <dbReference type="EMBL" id="KAF9325872.1"/>
    </source>
</evidence>
<keyword evidence="1" id="KW-0472">Membrane</keyword>
<evidence type="ECO:0000256" key="1">
    <source>
        <dbReference type="SAM" id="Phobius"/>
    </source>
</evidence>
<reference evidence="2" key="1">
    <citation type="journal article" date="2020" name="Fungal Divers.">
        <title>Resolving the Mortierellaceae phylogeny through synthesis of multi-gene phylogenetics and phylogenomics.</title>
        <authorList>
            <person name="Vandepol N."/>
            <person name="Liber J."/>
            <person name="Desiro A."/>
            <person name="Na H."/>
            <person name="Kennedy M."/>
            <person name="Barry K."/>
            <person name="Grigoriev I.V."/>
            <person name="Miller A.N."/>
            <person name="O'Donnell K."/>
            <person name="Stajich J.E."/>
            <person name="Bonito G."/>
        </authorList>
    </citation>
    <scope>NUCLEOTIDE SEQUENCE</scope>
    <source>
        <strain evidence="2">NVP1</strain>
    </source>
</reference>
<feature type="transmembrane region" description="Helical" evidence="1">
    <location>
        <begin position="33"/>
        <end position="56"/>
    </location>
</feature>